<dbReference type="EMBL" id="FP929055">
    <property type="protein sequence ID" value="CBL27051.1"/>
    <property type="molecule type" value="Genomic_DNA"/>
</dbReference>
<dbReference type="AlphaFoldDB" id="D4LZ41"/>
<organism evidence="1 2">
    <name type="scientific">[Ruminococcus] torques L2-14</name>
    <dbReference type="NCBI Taxonomy" id="657313"/>
    <lineage>
        <taxon>Bacteria</taxon>
        <taxon>Bacillati</taxon>
        <taxon>Bacillota</taxon>
        <taxon>Clostridia</taxon>
        <taxon>Lachnospirales</taxon>
        <taxon>Lachnospiraceae</taxon>
        <taxon>Mediterraneibacter</taxon>
    </lineage>
</organism>
<evidence type="ECO:0000313" key="1">
    <source>
        <dbReference type="EMBL" id="CBL27051.1"/>
    </source>
</evidence>
<protein>
    <submittedName>
        <fullName evidence="1">Uncharacterized protein</fullName>
    </submittedName>
</protein>
<gene>
    <name evidence="1" type="ORF">RTO_25840</name>
</gene>
<proteinExistence type="predicted"/>
<dbReference type="Proteomes" id="UP000008956">
    <property type="component" value="Chromosome"/>
</dbReference>
<reference evidence="1 2" key="1">
    <citation type="submission" date="2010-03" db="EMBL/GenBank/DDBJ databases">
        <title>The genome sequence of Ruminococcus torques L2-14.</title>
        <authorList>
            <consortium name="metaHIT consortium -- http://www.metahit.eu/"/>
            <person name="Pajon A."/>
            <person name="Turner K."/>
            <person name="Parkhill J."/>
            <person name="Duncan S."/>
            <person name="Flint H."/>
        </authorList>
    </citation>
    <scope>NUCLEOTIDE SEQUENCE [LARGE SCALE GENOMIC DNA]</scope>
    <source>
        <strain evidence="1 2">L2-14</strain>
    </source>
</reference>
<dbReference type="PATRIC" id="fig|657313.3.peg.2465"/>
<sequence>MVEQVKAFDVRQKTIVVKSCVPEDYELAKYDSLTTEEINGFNFQLRTELGFWDTLCKERMLASKFLVQTDVATFEELVRNSSLPCFTTDYVRNYESVYPGRVNIPLSDLEVNVTFYLVAKNEKIISAF</sequence>
<dbReference type="KEGG" id="rto:RTO_25840"/>
<evidence type="ECO:0000313" key="2">
    <source>
        <dbReference type="Proteomes" id="UP000008956"/>
    </source>
</evidence>
<accession>D4LZ41</accession>
<reference evidence="1 2" key="2">
    <citation type="submission" date="2010-03" db="EMBL/GenBank/DDBJ databases">
        <authorList>
            <person name="Pajon A."/>
        </authorList>
    </citation>
    <scope>NUCLEOTIDE SEQUENCE [LARGE SCALE GENOMIC DNA]</scope>
    <source>
        <strain evidence="1 2">L2-14</strain>
    </source>
</reference>
<name>D4LZ41_9FIRM</name>
<dbReference type="HOGENOM" id="CLU_1957957_0_0_9"/>
<dbReference type="RefSeq" id="WP_015529629.1">
    <property type="nucleotide sequence ID" value="NC_021015.1"/>
</dbReference>